<evidence type="ECO:0000313" key="2">
    <source>
        <dbReference type="Proteomes" id="UP000789901"/>
    </source>
</evidence>
<feature type="non-terminal residue" evidence="1">
    <location>
        <position position="1"/>
    </location>
</feature>
<sequence>DLVTRQVEKYVTENGFKIVKQRLQRNKRANICLSDGIIRVISMCKNHNYPLSNDIQNTEMKFHYLGSEMLEENEFLVNIGYSTGPIIQLIKTDAAKTYKRLMQLQYEEHGWFVKARLKGEDNHLTILFTDEDP</sequence>
<proteinExistence type="predicted"/>
<name>A0ABN7X3N2_GIGMA</name>
<dbReference type="Proteomes" id="UP000789901">
    <property type="component" value="Unassembled WGS sequence"/>
</dbReference>
<accession>A0ABN7X3N2</accession>
<keyword evidence="2" id="KW-1185">Reference proteome</keyword>
<organism evidence="1 2">
    <name type="scientific">Gigaspora margarita</name>
    <dbReference type="NCBI Taxonomy" id="4874"/>
    <lineage>
        <taxon>Eukaryota</taxon>
        <taxon>Fungi</taxon>
        <taxon>Fungi incertae sedis</taxon>
        <taxon>Mucoromycota</taxon>
        <taxon>Glomeromycotina</taxon>
        <taxon>Glomeromycetes</taxon>
        <taxon>Diversisporales</taxon>
        <taxon>Gigasporaceae</taxon>
        <taxon>Gigaspora</taxon>
    </lineage>
</organism>
<reference evidence="1 2" key="1">
    <citation type="submission" date="2021-06" db="EMBL/GenBank/DDBJ databases">
        <authorList>
            <person name="Kallberg Y."/>
            <person name="Tangrot J."/>
            <person name="Rosling A."/>
        </authorList>
    </citation>
    <scope>NUCLEOTIDE SEQUENCE [LARGE SCALE GENOMIC DNA]</scope>
    <source>
        <strain evidence="1 2">120-4 pot B 10/14</strain>
    </source>
</reference>
<feature type="non-terminal residue" evidence="1">
    <location>
        <position position="133"/>
    </location>
</feature>
<protein>
    <submittedName>
        <fullName evidence="1">22263_t:CDS:1</fullName>
    </submittedName>
</protein>
<gene>
    <name evidence="1" type="ORF">GMARGA_LOCUS38609</name>
</gene>
<comment type="caution">
    <text evidence="1">The sequence shown here is derived from an EMBL/GenBank/DDBJ whole genome shotgun (WGS) entry which is preliminary data.</text>
</comment>
<dbReference type="EMBL" id="CAJVQB010087111">
    <property type="protein sequence ID" value="CAG8847314.1"/>
    <property type="molecule type" value="Genomic_DNA"/>
</dbReference>
<evidence type="ECO:0000313" key="1">
    <source>
        <dbReference type="EMBL" id="CAG8847314.1"/>
    </source>
</evidence>